<keyword evidence="1" id="KW-0238">DNA-binding</keyword>
<dbReference type="Proteomes" id="UP001319060">
    <property type="component" value="Unassembled WGS sequence"/>
</dbReference>
<dbReference type="SMART" id="SM00530">
    <property type="entry name" value="HTH_XRE"/>
    <property type="match status" value="1"/>
</dbReference>
<dbReference type="InterPro" id="IPR010982">
    <property type="entry name" value="Lambda_DNA-bd_dom_sf"/>
</dbReference>
<comment type="caution">
    <text evidence="3">The sequence shown here is derived from an EMBL/GenBank/DDBJ whole genome shotgun (WGS) entry which is preliminary data.</text>
</comment>
<evidence type="ECO:0000313" key="3">
    <source>
        <dbReference type="EMBL" id="MBN3544914.1"/>
    </source>
</evidence>
<evidence type="ECO:0000313" key="4">
    <source>
        <dbReference type="Proteomes" id="UP001319060"/>
    </source>
</evidence>
<organism evidence="3 4">
    <name type="scientific">Fictibacillus barbaricus</name>
    <dbReference type="NCBI Taxonomy" id="182136"/>
    <lineage>
        <taxon>Bacteria</taxon>
        <taxon>Bacillati</taxon>
        <taxon>Bacillota</taxon>
        <taxon>Bacilli</taxon>
        <taxon>Bacillales</taxon>
        <taxon>Fictibacillaceae</taxon>
        <taxon>Fictibacillus</taxon>
    </lineage>
</organism>
<dbReference type="CDD" id="cd00093">
    <property type="entry name" value="HTH_XRE"/>
    <property type="match status" value="1"/>
</dbReference>
<evidence type="ECO:0000256" key="1">
    <source>
        <dbReference type="ARBA" id="ARBA00023125"/>
    </source>
</evidence>
<keyword evidence="4" id="KW-1185">Reference proteome</keyword>
<dbReference type="SUPFAM" id="SSF47413">
    <property type="entry name" value="lambda repressor-like DNA-binding domains"/>
    <property type="match status" value="1"/>
</dbReference>
<dbReference type="EMBL" id="JAFHKS010000042">
    <property type="protein sequence ID" value="MBN3544914.1"/>
    <property type="molecule type" value="Genomic_DNA"/>
</dbReference>
<evidence type="ECO:0000259" key="2">
    <source>
        <dbReference type="PROSITE" id="PS50943"/>
    </source>
</evidence>
<proteinExistence type="predicted"/>
<protein>
    <submittedName>
        <fullName evidence="3">Helix-turn-helix transcriptional regulator</fullName>
    </submittedName>
</protein>
<dbReference type="InterPro" id="IPR001387">
    <property type="entry name" value="Cro/C1-type_HTH"/>
</dbReference>
<name>A0ABS2ZC65_9BACL</name>
<dbReference type="PANTHER" id="PTHR46797">
    <property type="entry name" value="HTH-TYPE TRANSCRIPTIONAL REGULATOR"/>
    <property type="match status" value="1"/>
</dbReference>
<dbReference type="RefSeq" id="WP_188403433.1">
    <property type="nucleotide sequence ID" value="NZ_BMCE01000002.1"/>
</dbReference>
<dbReference type="PANTHER" id="PTHR46797:SF25">
    <property type="entry name" value="TRANSCRIPTIONAL REGULATOR"/>
    <property type="match status" value="1"/>
</dbReference>
<dbReference type="InterPro" id="IPR050807">
    <property type="entry name" value="TransReg_Diox_bact_type"/>
</dbReference>
<accession>A0ABS2ZC65</accession>
<reference evidence="3 4" key="1">
    <citation type="submission" date="2021-01" db="EMBL/GenBank/DDBJ databases">
        <title>Genome Sequencing of Type Strains.</title>
        <authorList>
            <person name="Lemaire J.F."/>
            <person name="Inderbitzin P."/>
            <person name="Collins S.B."/>
            <person name="Wespe N."/>
            <person name="Knight-Connoni V."/>
        </authorList>
    </citation>
    <scope>NUCLEOTIDE SEQUENCE [LARGE SCALE GENOMIC DNA]</scope>
    <source>
        <strain evidence="3 4">DSM 14730</strain>
    </source>
</reference>
<dbReference type="Pfam" id="PF01381">
    <property type="entry name" value="HTH_3"/>
    <property type="match status" value="1"/>
</dbReference>
<gene>
    <name evidence="3" type="ORF">JYA64_06395</name>
</gene>
<dbReference type="PROSITE" id="PS50943">
    <property type="entry name" value="HTH_CROC1"/>
    <property type="match status" value="1"/>
</dbReference>
<feature type="domain" description="HTH cro/C1-type" evidence="2">
    <location>
        <begin position="4"/>
        <end position="58"/>
    </location>
</feature>
<sequence length="121" mass="14181">MRKIRELRKEKGDTIKELADKIDYDFSNLSKVERGLITPSLKLLSKIAAVYDVKISYFFDQEENLSTTEKRFIEDLELSSADLMNNYNLLLDGEHVTNQEAEFVITLIRKLRETIKKIRPK</sequence>
<dbReference type="Gene3D" id="1.10.260.40">
    <property type="entry name" value="lambda repressor-like DNA-binding domains"/>
    <property type="match status" value="1"/>
</dbReference>